<feature type="transmembrane region" description="Helical" evidence="1">
    <location>
        <begin position="12"/>
        <end position="33"/>
    </location>
</feature>
<keyword evidence="1" id="KW-1133">Transmembrane helix</keyword>
<sequence>MNKFLKKINFKYITISILIVILLTYFSPLKAIGNNSLQAGFPLKFLVVYERNFNINLFSSFDFDLGIFILNIFIIYILIILSKNLINKKFN</sequence>
<reference evidence="2" key="1">
    <citation type="submission" date="2019-08" db="EMBL/GenBank/DDBJ databases">
        <authorList>
            <person name="Kucharzyk K."/>
            <person name="Murdoch R.W."/>
            <person name="Higgins S."/>
            <person name="Loffler F."/>
        </authorList>
    </citation>
    <scope>NUCLEOTIDE SEQUENCE</scope>
</reference>
<evidence type="ECO:0000256" key="1">
    <source>
        <dbReference type="SAM" id="Phobius"/>
    </source>
</evidence>
<organism evidence="2">
    <name type="scientific">bioreactor metagenome</name>
    <dbReference type="NCBI Taxonomy" id="1076179"/>
    <lineage>
        <taxon>unclassified sequences</taxon>
        <taxon>metagenomes</taxon>
        <taxon>ecological metagenomes</taxon>
    </lineage>
</organism>
<comment type="caution">
    <text evidence="2">The sequence shown here is derived from an EMBL/GenBank/DDBJ whole genome shotgun (WGS) entry which is preliminary data.</text>
</comment>
<dbReference type="EMBL" id="VSSQ01010191">
    <property type="protein sequence ID" value="MPM43673.1"/>
    <property type="molecule type" value="Genomic_DNA"/>
</dbReference>
<evidence type="ECO:0000313" key="2">
    <source>
        <dbReference type="EMBL" id="MPM43673.1"/>
    </source>
</evidence>
<feature type="transmembrane region" description="Helical" evidence="1">
    <location>
        <begin position="53"/>
        <end position="81"/>
    </location>
</feature>
<accession>A0A644ZYH0</accession>
<keyword evidence="1" id="KW-0472">Membrane</keyword>
<evidence type="ECO:0008006" key="3">
    <source>
        <dbReference type="Google" id="ProtNLM"/>
    </source>
</evidence>
<dbReference type="AlphaFoldDB" id="A0A644ZYH0"/>
<proteinExistence type="predicted"/>
<gene>
    <name evidence="2" type="ORF">SDC9_90350</name>
</gene>
<protein>
    <recommendedName>
        <fullName evidence="3">DUF4321 domain-containing protein</fullName>
    </recommendedName>
</protein>
<name>A0A644ZYH0_9ZZZZ</name>
<keyword evidence="1" id="KW-0812">Transmembrane</keyword>